<dbReference type="Proteomes" id="UP000195442">
    <property type="component" value="Unassembled WGS sequence"/>
</dbReference>
<dbReference type="AlphaFoldDB" id="A0A1R4H0P7"/>
<proteinExistence type="predicted"/>
<name>A0A1R4H0P7_9GAMM</name>
<accession>A0A1R4H0P7</accession>
<reference evidence="2" key="1">
    <citation type="submission" date="2017-02" db="EMBL/GenBank/DDBJ databases">
        <authorList>
            <person name="Daims H."/>
        </authorList>
    </citation>
    <scope>NUCLEOTIDE SEQUENCE [LARGE SCALE GENOMIC DNA]</scope>
</reference>
<organism evidence="1 2">
    <name type="scientific">Crenothrix polyspora</name>
    <dbReference type="NCBI Taxonomy" id="360316"/>
    <lineage>
        <taxon>Bacteria</taxon>
        <taxon>Pseudomonadati</taxon>
        <taxon>Pseudomonadota</taxon>
        <taxon>Gammaproteobacteria</taxon>
        <taxon>Methylococcales</taxon>
        <taxon>Crenotrichaceae</taxon>
        <taxon>Crenothrix</taxon>
    </lineage>
</organism>
<keyword evidence="2" id="KW-1185">Reference proteome</keyword>
<gene>
    <name evidence="1" type="ORF">CRENPOLYSF2_1340004</name>
</gene>
<sequence length="46" mass="5418">MDERRAWHYPFGNAAARQWPTARLSTLGEFTCQQKNEICRLPRHSS</sequence>
<protein>
    <submittedName>
        <fullName evidence="1">Uncharacterized protein</fullName>
    </submittedName>
</protein>
<evidence type="ECO:0000313" key="2">
    <source>
        <dbReference type="Proteomes" id="UP000195442"/>
    </source>
</evidence>
<evidence type="ECO:0000313" key="1">
    <source>
        <dbReference type="EMBL" id="SJM89801.1"/>
    </source>
</evidence>
<dbReference type="EMBL" id="FUKJ01000040">
    <property type="protein sequence ID" value="SJM89801.1"/>
    <property type="molecule type" value="Genomic_DNA"/>
</dbReference>